<dbReference type="InterPro" id="IPR029064">
    <property type="entry name" value="Ribosomal_eL30-like_sf"/>
</dbReference>
<evidence type="ECO:0000259" key="1">
    <source>
        <dbReference type="Pfam" id="PF01248"/>
    </source>
</evidence>
<accession>A0A0R1YB18</accession>
<dbReference type="Proteomes" id="UP000051223">
    <property type="component" value="Unassembled WGS sequence"/>
</dbReference>
<dbReference type="RefSeq" id="WP_025080816.1">
    <property type="nucleotide sequence ID" value="NZ_AZGI01000093.1"/>
</dbReference>
<keyword evidence="2" id="KW-0689">Ribosomal protein</keyword>
<evidence type="ECO:0000313" key="3">
    <source>
        <dbReference type="Proteomes" id="UP000051223"/>
    </source>
</evidence>
<dbReference type="GO" id="GO:0005840">
    <property type="term" value="C:ribosome"/>
    <property type="evidence" value="ECO:0007669"/>
    <property type="project" value="UniProtKB-KW"/>
</dbReference>
<evidence type="ECO:0000313" key="2">
    <source>
        <dbReference type="EMBL" id="KRM36971.1"/>
    </source>
</evidence>
<reference evidence="2 3" key="1">
    <citation type="journal article" date="2015" name="Genome Announc.">
        <title>Expanding the biotechnology potential of lactobacilli through comparative genomics of 213 strains and associated genera.</title>
        <authorList>
            <person name="Sun Z."/>
            <person name="Harris H.M."/>
            <person name="McCann A."/>
            <person name="Guo C."/>
            <person name="Argimon S."/>
            <person name="Zhang W."/>
            <person name="Yang X."/>
            <person name="Jeffery I.B."/>
            <person name="Cooney J.C."/>
            <person name="Kagawa T.F."/>
            <person name="Liu W."/>
            <person name="Song Y."/>
            <person name="Salvetti E."/>
            <person name="Wrobel A."/>
            <person name="Rasinkangas P."/>
            <person name="Parkhill J."/>
            <person name="Rea M.C."/>
            <person name="O'Sullivan O."/>
            <person name="Ritari J."/>
            <person name="Douillard F.P."/>
            <person name="Paul Ross R."/>
            <person name="Yang R."/>
            <person name="Briner A.E."/>
            <person name="Felis G.E."/>
            <person name="de Vos W.M."/>
            <person name="Barrangou R."/>
            <person name="Klaenhammer T.R."/>
            <person name="Caufield P.W."/>
            <person name="Cui Y."/>
            <person name="Zhang H."/>
            <person name="O'Toole P.W."/>
        </authorList>
    </citation>
    <scope>NUCLEOTIDE SEQUENCE [LARGE SCALE GENOMIC DNA]</scope>
    <source>
        <strain evidence="2 3">DSM 5661</strain>
    </source>
</reference>
<dbReference type="InterPro" id="IPR004038">
    <property type="entry name" value="Ribosomal_eL8/eL30/eS12/Gad45"/>
</dbReference>
<protein>
    <submittedName>
        <fullName evidence="2">Ribosomal protein L7 L12</fullName>
    </submittedName>
</protein>
<keyword evidence="2" id="KW-0687">Ribonucleoprotein</keyword>
<dbReference type="OrthoDB" id="9794863at2"/>
<dbReference type="EMBL" id="AZGI01000093">
    <property type="protein sequence ID" value="KRM36971.1"/>
    <property type="molecule type" value="Genomic_DNA"/>
</dbReference>
<proteinExistence type="predicted"/>
<dbReference type="eggNOG" id="COG1358">
    <property type="taxonomic scope" value="Bacteria"/>
</dbReference>
<dbReference type="SUPFAM" id="SSF55315">
    <property type="entry name" value="L30e-like"/>
    <property type="match status" value="1"/>
</dbReference>
<organism evidence="2 3">
    <name type="scientific">Lactobacillus hamsteri DSM 5661 = JCM 6256</name>
    <dbReference type="NCBI Taxonomy" id="1423754"/>
    <lineage>
        <taxon>Bacteria</taxon>
        <taxon>Bacillati</taxon>
        <taxon>Bacillota</taxon>
        <taxon>Bacilli</taxon>
        <taxon>Lactobacillales</taxon>
        <taxon>Lactobacillaceae</taxon>
        <taxon>Lactobacillus</taxon>
    </lineage>
</organism>
<feature type="domain" description="Ribosomal protein eL8/eL30/eS12/Gadd45" evidence="1">
    <location>
        <begin position="6"/>
        <end position="87"/>
    </location>
</feature>
<dbReference type="Gene3D" id="3.30.1330.30">
    <property type="match status" value="1"/>
</dbReference>
<dbReference type="AlphaFoldDB" id="A0A0R1YB18"/>
<gene>
    <name evidence="2" type="ORF">FC39_GL000519</name>
</gene>
<dbReference type="PATRIC" id="fig|1423754.3.peg.538"/>
<keyword evidence="3" id="KW-1185">Reference proteome</keyword>
<name>A0A0R1YB18_9LACO</name>
<sequence length="103" mass="11132">MQNKQKALNLLGLAMRAGKIVSGTETVISALNKGQVKVIILASDLHENTSEKVIRAAKKVNVSIIDLFSSEELAHAIGKKRKVMGLTDVGFYKALTKKINEGV</sequence>
<dbReference type="Pfam" id="PF01248">
    <property type="entry name" value="Ribosomal_L7Ae"/>
    <property type="match status" value="1"/>
</dbReference>
<dbReference type="STRING" id="1423754.FC39_GL000519"/>
<comment type="caution">
    <text evidence="2">The sequence shown here is derived from an EMBL/GenBank/DDBJ whole genome shotgun (WGS) entry which is preliminary data.</text>
</comment>